<evidence type="ECO:0000313" key="3">
    <source>
        <dbReference type="Proteomes" id="UP000837857"/>
    </source>
</evidence>
<accession>A0ABN8I648</accession>
<dbReference type="EMBL" id="OW152830">
    <property type="protein sequence ID" value="CAH2048466.1"/>
    <property type="molecule type" value="Genomic_DNA"/>
</dbReference>
<evidence type="ECO:0000313" key="2">
    <source>
        <dbReference type="EMBL" id="CAH2048466.1"/>
    </source>
</evidence>
<dbReference type="Proteomes" id="UP000837857">
    <property type="component" value="Chromosome 18"/>
</dbReference>
<keyword evidence="3" id="KW-1185">Reference proteome</keyword>
<protein>
    <submittedName>
        <fullName evidence="2">Uncharacterized protein</fullName>
    </submittedName>
</protein>
<evidence type="ECO:0000256" key="1">
    <source>
        <dbReference type="SAM" id="MobiDB-lite"/>
    </source>
</evidence>
<feature type="non-terminal residue" evidence="2">
    <location>
        <position position="95"/>
    </location>
</feature>
<sequence length="95" mass="10180">MKLDERRGAGAGGPLRGGGREGGPVKIGDGRRAGCHRRGLLNRLVRGRTEPPICTCARVINGPRSGRRGDSREGLVWGRERRADCGAFDLTSQVT</sequence>
<feature type="region of interest" description="Disordered" evidence="1">
    <location>
        <begin position="1"/>
        <end position="32"/>
    </location>
</feature>
<feature type="compositionally biased region" description="Gly residues" evidence="1">
    <location>
        <begin position="9"/>
        <end position="22"/>
    </location>
</feature>
<organism evidence="2 3">
    <name type="scientific">Iphiclides podalirius</name>
    <name type="common">scarce swallowtail</name>
    <dbReference type="NCBI Taxonomy" id="110791"/>
    <lineage>
        <taxon>Eukaryota</taxon>
        <taxon>Metazoa</taxon>
        <taxon>Ecdysozoa</taxon>
        <taxon>Arthropoda</taxon>
        <taxon>Hexapoda</taxon>
        <taxon>Insecta</taxon>
        <taxon>Pterygota</taxon>
        <taxon>Neoptera</taxon>
        <taxon>Endopterygota</taxon>
        <taxon>Lepidoptera</taxon>
        <taxon>Glossata</taxon>
        <taxon>Ditrysia</taxon>
        <taxon>Papilionoidea</taxon>
        <taxon>Papilionidae</taxon>
        <taxon>Papilioninae</taxon>
        <taxon>Iphiclides</taxon>
    </lineage>
</organism>
<reference evidence="2" key="1">
    <citation type="submission" date="2022-03" db="EMBL/GenBank/DDBJ databases">
        <authorList>
            <person name="Martin H S."/>
        </authorList>
    </citation>
    <scope>NUCLEOTIDE SEQUENCE</scope>
</reference>
<name>A0ABN8I648_9NEOP</name>
<proteinExistence type="predicted"/>
<gene>
    <name evidence="2" type="ORF">IPOD504_LOCUS6089</name>
</gene>